<sequence length="29" mass="3206">MTVSTSLTRQSQLFYVLESVLELMPGSTS</sequence>
<proteinExistence type="predicted"/>
<gene>
    <name evidence="1" type="ORF">SAMN05216581_4907</name>
</gene>
<dbReference type="AlphaFoldDB" id="A0A1H6PCW4"/>
<evidence type="ECO:0000313" key="1">
    <source>
        <dbReference type="EMBL" id="SEI22740.1"/>
    </source>
</evidence>
<reference evidence="1 2" key="1">
    <citation type="submission" date="2016-10" db="EMBL/GenBank/DDBJ databases">
        <authorList>
            <person name="de Groot N.N."/>
        </authorList>
    </citation>
    <scope>NUCLEOTIDE SEQUENCE [LARGE SCALE GENOMIC DNA]</scope>
    <source>
        <strain evidence="1 2">LMG 2158</strain>
    </source>
</reference>
<accession>A0A1H6PCW4</accession>
<dbReference type="EMBL" id="LT629972">
    <property type="protein sequence ID" value="SEI22740.1"/>
    <property type="molecule type" value="Genomic_DNA"/>
</dbReference>
<evidence type="ECO:0000313" key="2">
    <source>
        <dbReference type="Proteomes" id="UP000182272"/>
    </source>
</evidence>
<organism evidence="1 2">
    <name type="scientific">Pseudomonas asplenii</name>
    <dbReference type="NCBI Taxonomy" id="53407"/>
    <lineage>
        <taxon>Bacteria</taxon>
        <taxon>Pseudomonadati</taxon>
        <taxon>Pseudomonadota</taxon>
        <taxon>Gammaproteobacteria</taxon>
        <taxon>Pseudomonadales</taxon>
        <taxon>Pseudomonadaceae</taxon>
        <taxon>Pseudomonas</taxon>
    </lineage>
</organism>
<dbReference type="Proteomes" id="UP000182272">
    <property type="component" value="Chromosome I"/>
</dbReference>
<name>A0A1H6PCW4_9PSED</name>
<protein>
    <submittedName>
        <fullName evidence="1">Uncharacterized protein</fullName>
    </submittedName>
</protein>